<dbReference type="SUPFAM" id="SSF46785">
    <property type="entry name" value="Winged helix' DNA-binding domain"/>
    <property type="match status" value="1"/>
</dbReference>
<dbReference type="PANTHER" id="PTHR42756">
    <property type="entry name" value="TRANSCRIPTIONAL REGULATOR, MARR"/>
    <property type="match status" value="1"/>
</dbReference>
<evidence type="ECO:0000256" key="2">
    <source>
        <dbReference type="ARBA" id="ARBA00023125"/>
    </source>
</evidence>
<dbReference type="GO" id="GO:0003700">
    <property type="term" value="F:DNA-binding transcription factor activity"/>
    <property type="evidence" value="ECO:0007669"/>
    <property type="project" value="InterPro"/>
</dbReference>
<sequence length="147" mass="17070">MKQTNIFKLIHAIEKMNNENIIRFTKAFRYPLGISPILVLAELRLQGPRKQVELAEILGYTKGSMTNIATKLVNLELAERLYDESDRRIVRLKITFKGLEALEEAKAIGKELFMEHFEVLSEEEIKQYLTIQEKLITGIRDKKSHEP</sequence>
<keyword evidence="2" id="KW-0238">DNA-binding</keyword>
<evidence type="ECO:0000313" key="6">
    <source>
        <dbReference type="Proteomes" id="UP000281813"/>
    </source>
</evidence>
<dbReference type="PROSITE" id="PS50995">
    <property type="entry name" value="HTH_MARR_2"/>
    <property type="match status" value="1"/>
</dbReference>
<reference evidence="5 6" key="1">
    <citation type="journal article" date="2015" name="Antonie Van Leeuwenhoek">
        <title>Oceanobacillus bengalensis sp. nov., a bacterium isolated from seawater of the Bay of Bengal.</title>
        <authorList>
            <person name="Yongchang O."/>
            <person name="Xiang W."/>
            <person name="Wang G."/>
        </authorList>
    </citation>
    <scope>NUCLEOTIDE SEQUENCE [LARGE SCALE GENOMIC DNA]</scope>
    <source>
        <strain evidence="5 6">MCCC 1K00260</strain>
    </source>
</reference>
<name>A0A494Z7U7_9BACI</name>
<evidence type="ECO:0000256" key="3">
    <source>
        <dbReference type="ARBA" id="ARBA00023163"/>
    </source>
</evidence>
<proteinExistence type="predicted"/>
<dbReference type="RefSeq" id="WP_121127579.1">
    <property type="nucleotide sequence ID" value="NZ_JBHUFK010000020.1"/>
</dbReference>
<dbReference type="Proteomes" id="UP000281813">
    <property type="component" value="Unassembled WGS sequence"/>
</dbReference>
<dbReference type="GO" id="GO:0003677">
    <property type="term" value="F:DNA binding"/>
    <property type="evidence" value="ECO:0007669"/>
    <property type="project" value="UniProtKB-KW"/>
</dbReference>
<dbReference type="InterPro" id="IPR036390">
    <property type="entry name" value="WH_DNA-bd_sf"/>
</dbReference>
<organism evidence="5 6">
    <name type="scientific">Oceanobacillus bengalensis</name>
    <dbReference type="NCBI Taxonomy" id="1435466"/>
    <lineage>
        <taxon>Bacteria</taxon>
        <taxon>Bacillati</taxon>
        <taxon>Bacillota</taxon>
        <taxon>Bacilli</taxon>
        <taxon>Bacillales</taxon>
        <taxon>Bacillaceae</taxon>
        <taxon>Oceanobacillus</taxon>
    </lineage>
</organism>
<evidence type="ECO:0000259" key="4">
    <source>
        <dbReference type="PROSITE" id="PS50995"/>
    </source>
</evidence>
<dbReference type="AlphaFoldDB" id="A0A494Z7U7"/>
<comment type="caution">
    <text evidence="5">The sequence shown here is derived from an EMBL/GenBank/DDBJ whole genome shotgun (WGS) entry which is preliminary data.</text>
</comment>
<protein>
    <submittedName>
        <fullName evidence="5">MarR family transcriptional regulator</fullName>
    </submittedName>
</protein>
<dbReference type="Pfam" id="PF01047">
    <property type="entry name" value="MarR"/>
    <property type="match status" value="1"/>
</dbReference>
<accession>A0A494Z7U7</accession>
<dbReference type="SMART" id="SM00347">
    <property type="entry name" value="HTH_MARR"/>
    <property type="match status" value="1"/>
</dbReference>
<dbReference type="InterPro" id="IPR036388">
    <property type="entry name" value="WH-like_DNA-bd_sf"/>
</dbReference>
<dbReference type="PRINTS" id="PR00598">
    <property type="entry name" value="HTHMARR"/>
</dbReference>
<dbReference type="PANTHER" id="PTHR42756:SF1">
    <property type="entry name" value="TRANSCRIPTIONAL REPRESSOR OF EMRAB OPERON"/>
    <property type="match status" value="1"/>
</dbReference>
<keyword evidence="3" id="KW-0804">Transcription</keyword>
<gene>
    <name evidence="5" type="ORF">D8M05_00385</name>
</gene>
<dbReference type="InterPro" id="IPR000835">
    <property type="entry name" value="HTH_MarR-typ"/>
</dbReference>
<evidence type="ECO:0000256" key="1">
    <source>
        <dbReference type="ARBA" id="ARBA00023015"/>
    </source>
</evidence>
<keyword evidence="6" id="KW-1185">Reference proteome</keyword>
<keyword evidence="1" id="KW-0805">Transcription regulation</keyword>
<feature type="domain" description="HTH marR-type" evidence="4">
    <location>
        <begin position="3"/>
        <end position="137"/>
    </location>
</feature>
<dbReference type="EMBL" id="RBZO01000001">
    <property type="protein sequence ID" value="RKQ18607.1"/>
    <property type="molecule type" value="Genomic_DNA"/>
</dbReference>
<evidence type="ECO:0000313" key="5">
    <source>
        <dbReference type="EMBL" id="RKQ18607.1"/>
    </source>
</evidence>
<dbReference type="OrthoDB" id="166070at2"/>
<dbReference type="Gene3D" id="1.10.10.10">
    <property type="entry name" value="Winged helix-like DNA-binding domain superfamily/Winged helix DNA-binding domain"/>
    <property type="match status" value="1"/>
</dbReference>